<keyword evidence="4" id="KW-1185">Reference proteome</keyword>
<keyword evidence="1" id="KW-1133">Transmembrane helix</keyword>
<accession>A0ABD6CU40</accession>
<comment type="caution">
    <text evidence="3">The sequence shown here is derived from an EMBL/GenBank/DDBJ whole genome shotgun (WGS) entry which is preliminary data.</text>
</comment>
<gene>
    <name evidence="3" type="ORF">ACFSBJ_02940</name>
</gene>
<sequence>MASVRTASLVALLALLPVAAYTLSIESIAAVSLVNVVLIAASVYVMFLPSESTVKGTAASS</sequence>
<evidence type="ECO:0000313" key="3">
    <source>
        <dbReference type="EMBL" id="MFD1632707.1"/>
    </source>
</evidence>
<proteinExistence type="predicted"/>
<protein>
    <submittedName>
        <fullName evidence="3">Cytochrome-ba3 oxidase subunit</fullName>
    </submittedName>
</protein>
<dbReference type="AlphaFoldDB" id="A0ABD6CU40"/>
<feature type="domain" description="DUF8131" evidence="2">
    <location>
        <begin position="2"/>
        <end position="56"/>
    </location>
</feature>
<keyword evidence="1" id="KW-0812">Transmembrane</keyword>
<evidence type="ECO:0000256" key="1">
    <source>
        <dbReference type="SAM" id="Phobius"/>
    </source>
</evidence>
<keyword evidence="1" id="KW-0472">Membrane</keyword>
<reference evidence="3 4" key="1">
    <citation type="journal article" date="2019" name="Int. J. Syst. Evol. Microbiol.">
        <title>The Global Catalogue of Microorganisms (GCM) 10K type strain sequencing project: providing services to taxonomists for standard genome sequencing and annotation.</title>
        <authorList>
            <consortium name="The Broad Institute Genomics Platform"/>
            <consortium name="The Broad Institute Genome Sequencing Center for Infectious Disease"/>
            <person name="Wu L."/>
            <person name="Ma J."/>
        </authorList>
    </citation>
    <scope>NUCLEOTIDE SEQUENCE [LARGE SCALE GENOMIC DNA]</scope>
    <source>
        <strain evidence="3 4">CGMCC 1.10594</strain>
    </source>
</reference>
<dbReference type="EMBL" id="JBHUDL010000004">
    <property type="protein sequence ID" value="MFD1632707.1"/>
    <property type="molecule type" value="Genomic_DNA"/>
</dbReference>
<evidence type="ECO:0000259" key="2">
    <source>
        <dbReference type="Pfam" id="PF26452"/>
    </source>
</evidence>
<feature type="transmembrane region" description="Helical" evidence="1">
    <location>
        <begin position="30"/>
        <end position="48"/>
    </location>
</feature>
<dbReference type="Proteomes" id="UP001597075">
    <property type="component" value="Unassembled WGS sequence"/>
</dbReference>
<name>A0ABD6CU40_9EURY</name>
<dbReference type="RefSeq" id="WP_256406001.1">
    <property type="nucleotide sequence ID" value="NZ_CP187151.1"/>
</dbReference>
<dbReference type="Pfam" id="PF26452">
    <property type="entry name" value="DUF8131"/>
    <property type="match status" value="1"/>
</dbReference>
<evidence type="ECO:0000313" key="4">
    <source>
        <dbReference type="Proteomes" id="UP001597075"/>
    </source>
</evidence>
<dbReference type="InterPro" id="IPR058444">
    <property type="entry name" value="DUF8131"/>
</dbReference>
<organism evidence="3 4">
    <name type="scientific">Haloplanus ruber</name>
    <dbReference type="NCBI Taxonomy" id="869892"/>
    <lineage>
        <taxon>Archaea</taxon>
        <taxon>Methanobacteriati</taxon>
        <taxon>Methanobacteriota</taxon>
        <taxon>Stenosarchaea group</taxon>
        <taxon>Halobacteria</taxon>
        <taxon>Halobacteriales</taxon>
        <taxon>Haloferacaceae</taxon>
        <taxon>Haloplanus</taxon>
    </lineage>
</organism>